<dbReference type="InterPro" id="IPR019734">
    <property type="entry name" value="TPR_rpt"/>
</dbReference>
<dbReference type="InterPro" id="IPR008271">
    <property type="entry name" value="Ser/Thr_kinase_AS"/>
</dbReference>
<dbReference type="PANTHER" id="PTHR43628">
    <property type="entry name" value="ACTIVATOR OF C KINASE PROTEIN 1-RELATED"/>
    <property type="match status" value="1"/>
</dbReference>
<name>A0ABR2J3D3_9EUKA</name>
<dbReference type="EMBL" id="JAPFFF010000013">
    <property type="protein sequence ID" value="KAK8872003.1"/>
    <property type="molecule type" value="Genomic_DNA"/>
</dbReference>
<dbReference type="Gene3D" id="1.25.40.10">
    <property type="entry name" value="Tetratricopeptide repeat domain"/>
    <property type="match status" value="2"/>
</dbReference>
<accession>A0ABR2J3D3</accession>
<dbReference type="InterPro" id="IPR011009">
    <property type="entry name" value="Kinase-like_dom_sf"/>
</dbReference>
<dbReference type="PANTHER" id="PTHR43628:SF1">
    <property type="entry name" value="CHITIN SYNTHASE REGULATORY FACTOR 2-RELATED"/>
    <property type="match status" value="1"/>
</dbReference>
<evidence type="ECO:0000256" key="1">
    <source>
        <dbReference type="SAM" id="Coils"/>
    </source>
</evidence>
<dbReference type="InterPro" id="IPR052945">
    <property type="entry name" value="Mitotic_Regulator"/>
</dbReference>
<dbReference type="SUPFAM" id="SSF56112">
    <property type="entry name" value="Protein kinase-like (PK-like)"/>
    <property type="match status" value="1"/>
</dbReference>
<comment type="caution">
    <text evidence="3">The sequence shown here is derived from an EMBL/GenBank/DDBJ whole genome shotgun (WGS) entry which is preliminary data.</text>
</comment>
<evidence type="ECO:0000259" key="2">
    <source>
        <dbReference type="PROSITE" id="PS50011"/>
    </source>
</evidence>
<dbReference type="Proteomes" id="UP001470230">
    <property type="component" value="Unassembled WGS sequence"/>
</dbReference>
<evidence type="ECO:0000313" key="3">
    <source>
        <dbReference type="EMBL" id="KAK8872003.1"/>
    </source>
</evidence>
<dbReference type="SUPFAM" id="SSF81901">
    <property type="entry name" value="HCP-like"/>
    <property type="match status" value="3"/>
</dbReference>
<dbReference type="PROSITE" id="PS50011">
    <property type="entry name" value="PROTEIN_KINASE_DOM"/>
    <property type="match status" value="1"/>
</dbReference>
<keyword evidence="1" id="KW-0175">Coiled coil</keyword>
<dbReference type="InterPro" id="IPR011990">
    <property type="entry name" value="TPR-like_helical_dom_sf"/>
</dbReference>
<dbReference type="PROSITE" id="PS00108">
    <property type="entry name" value="PROTEIN_KINASE_ST"/>
    <property type="match status" value="1"/>
</dbReference>
<keyword evidence="4" id="KW-1185">Reference proteome</keyword>
<dbReference type="SMART" id="SM00220">
    <property type="entry name" value="S_TKc"/>
    <property type="match status" value="1"/>
</dbReference>
<dbReference type="InterPro" id="IPR000719">
    <property type="entry name" value="Prot_kinase_dom"/>
</dbReference>
<dbReference type="SMART" id="SM00671">
    <property type="entry name" value="SEL1"/>
    <property type="match status" value="9"/>
</dbReference>
<gene>
    <name evidence="3" type="ORF">M9Y10_007757</name>
</gene>
<dbReference type="SMART" id="SM00028">
    <property type="entry name" value="TPR"/>
    <property type="match status" value="3"/>
</dbReference>
<proteinExistence type="predicted"/>
<dbReference type="Pfam" id="PF08238">
    <property type="entry name" value="Sel1"/>
    <property type="match status" value="8"/>
</dbReference>
<dbReference type="Pfam" id="PF00069">
    <property type="entry name" value="Pkinase"/>
    <property type="match status" value="1"/>
</dbReference>
<reference evidence="3 4" key="1">
    <citation type="submission" date="2024-04" db="EMBL/GenBank/DDBJ databases">
        <title>Tritrichomonas musculus Genome.</title>
        <authorList>
            <person name="Alves-Ferreira E."/>
            <person name="Grigg M."/>
            <person name="Lorenzi H."/>
            <person name="Galac M."/>
        </authorList>
    </citation>
    <scope>NUCLEOTIDE SEQUENCE [LARGE SCALE GENOMIC DNA]</scope>
    <source>
        <strain evidence="3 4">EAF2021</strain>
    </source>
</reference>
<dbReference type="InterPro" id="IPR006597">
    <property type="entry name" value="Sel1-like"/>
</dbReference>
<feature type="domain" description="Protein kinase" evidence="2">
    <location>
        <begin position="188"/>
        <end position="409"/>
    </location>
</feature>
<feature type="coiled-coil region" evidence="1">
    <location>
        <begin position="157"/>
        <end position="187"/>
    </location>
</feature>
<protein>
    <recommendedName>
        <fullName evidence="2">Protein kinase domain-containing protein</fullName>
    </recommendedName>
</protein>
<dbReference type="Gene3D" id="1.10.510.10">
    <property type="entry name" value="Transferase(Phosphotransferase) domain 1"/>
    <property type="match status" value="1"/>
</dbReference>
<organism evidence="3 4">
    <name type="scientific">Tritrichomonas musculus</name>
    <dbReference type="NCBI Taxonomy" id="1915356"/>
    <lineage>
        <taxon>Eukaryota</taxon>
        <taxon>Metamonada</taxon>
        <taxon>Parabasalia</taxon>
        <taxon>Tritrichomonadida</taxon>
        <taxon>Tritrichomonadidae</taxon>
        <taxon>Tritrichomonas</taxon>
    </lineage>
</organism>
<evidence type="ECO:0000313" key="4">
    <source>
        <dbReference type="Proteomes" id="UP001470230"/>
    </source>
</evidence>
<sequence>MIDFLNDYMFITYYKIPSTFFVDDNNDISDFVICVEKICIIIKSVSETSINDIFKEINGTSINTNEPRDANISLEIENFHRSFFPKMEKNRFVEITIDPVICYLIRRFYCPSNFFKDKSFFSLKEKSESFESKFKKKVDFLFKKENQSGLHILPYHLDSILKEAEEKSRENQEIEEKNELIEFKEKDFIFLRTLYSGGSSTINLVMHVDNLRLFVKKKFLRDDVKSKDRELNFIQNYSHRCFTRCYGYTKYNENVSDLIYEFLSNDSIEKIDINKINLFTIICRLYQGLFHLKSNNLIHRDLKPSNILVDHDFVPYINDFETIRDLEGVEFTKDFGSGIYASPEQNIENATISFPTDIYSFGQIIKKLLEKLGNIKITYSIQHMCEICIKEKPEERASLEPIQNILKYLLFNFYLNDKFVFKQIKQNEKVTEMIQMFIENVIFQLSYLKQDKVDSYMIDQIYYFVIFNVAKHENIKDIIFGNTSKYIYNTNLTRNYTIGRKYLRLAGQQNNALCYTLLGDFYYTGEGVERDVAKAIKYYILSDNLDEKYASRILGVLNIFRNDFQKEVALLDKSNQNKNDKVLYSLGVIYYQGYRVKQNFKKAKELFTKAAKLNSIDAFYYLGIIYEKGLGTRRDYSMAKYCFEKAAKENIGCSNMRLGLLYYYGLGVEIDYEKAKEYLEKSAMKKNPEALLQIGEMYFDGKGVEKNISKSKEYFELSTSEGYSEAMVRLGFLYYQGLGVEKNYEKSFEFFHSAAEKENFNAYFFEALQYENVKNVDYDISQAIELYTKCIENQNDFEVIIKSDDGMFIENITKKNKHYYQALNNEGLIFLSYFEDIETAFNLIKDSACGEFPIAQNNLGLLYQYFRNDKKNAIYFYDKASKNHSAIAEFNLGFLYEQDNDIDQSIIHYLNAFEYDDNPIVFKEEVIDYDDRLNDSQAFIICLTDLKLTNYYIKREREEEETKKQFYNESAKKYFLNALLKLILNVLKQNDDNNDSYSFKFQNDNRDKTSNIKDFILNCPLFNRERIENSKWEKNDSNSNEMTTTSKIVLYNDLINKIDNNSDVNDNDDSNCIDEKLILFKRPMVSNDENEIENESDSNLVNQNTDNDNERKVIHLNSSNIRIISLTSFLQEIIGILFTNTERIEKEINDIIDEMESILKTPPYLILFGRIHAQNDQY</sequence>